<proteinExistence type="predicted"/>
<name>A0A9P7UZG4_9AGAR</name>
<accession>A0A9P7UZG4</accession>
<evidence type="ECO:0000313" key="2">
    <source>
        <dbReference type="EMBL" id="KAG7097400.1"/>
    </source>
</evidence>
<sequence length="323" mass="35899">MTFFHQAVSEVSRSISDAGPRQQPHSRRDSTATVRETRASQAMNHSVRVSYGPQLSIFVNFDKKSGWIRVADAAVGELELLDDGSPQGTLRETTSPINRRRSRIVSSFDSPPHAGKWLPPSICDLPLQTANGQVKKIMLLTRGKKTHILPYPLPVSLSPCPPYLIITWKNTPTSVISRTCEPPDDSSSPPFLQVIALGEMGIEAQERSFSFLSSKGKGKARADEIMHVEEDTGGDAGFLCEGGHWDRPQFAARAAQFNAGVSRTNSIYSYASGYSNLESEEIVNRLRREQGLYCWCRKGVEDWRVFWLGGIHTVDYGETPEEE</sequence>
<dbReference type="Proteomes" id="UP001049176">
    <property type="component" value="Chromosome 2"/>
</dbReference>
<comment type="caution">
    <text evidence="2">The sequence shown here is derived from an EMBL/GenBank/DDBJ whole genome shotgun (WGS) entry which is preliminary data.</text>
</comment>
<dbReference type="EMBL" id="CM032182">
    <property type="protein sequence ID" value="KAG7097400.1"/>
    <property type="molecule type" value="Genomic_DNA"/>
</dbReference>
<feature type="region of interest" description="Disordered" evidence="1">
    <location>
        <begin position="1"/>
        <end position="41"/>
    </location>
</feature>
<feature type="region of interest" description="Disordered" evidence="1">
    <location>
        <begin position="84"/>
        <end position="113"/>
    </location>
</feature>
<reference evidence="2" key="1">
    <citation type="journal article" date="2021" name="Genome Biol. Evol.">
        <title>The assembled and annotated genome of the fairy-ring fungus Marasmius oreades.</title>
        <authorList>
            <person name="Hiltunen M."/>
            <person name="Ament-Velasquez S.L."/>
            <person name="Johannesson H."/>
        </authorList>
    </citation>
    <scope>NUCLEOTIDE SEQUENCE</scope>
    <source>
        <strain evidence="2">03SP1</strain>
    </source>
</reference>
<protein>
    <submittedName>
        <fullName evidence="2">Uncharacterized protein</fullName>
    </submittedName>
</protein>
<feature type="compositionally biased region" description="Polar residues" evidence="1">
    <location>
        <begin position="86"/>
        <end position="97"/>
    </location>
</feature>
<organism evidence="2 3">
    <name type="scientific">Marasmius oreades</name>
    <name type="common">fairy-ring Marasmius</name>
    <dbReference type="NCBI Taxonomy" id="181124"/>
    <lineage>
        <taxon>Eukaryota</taxon>
        <taxon>Fungi</taxon>
        <taxon>Dikarya</taxon>
        <taxon>Basidiomycota</taxon>
        <taxon>Agaricomycotina</taxon>
        <taxon>Agaricomycetes</taxon>
        <taxon>Agaricomycetidae</taxon>
        <taxon>Agaricales</taxon>
        <taxon>Marasmiineae</taxon>
        <taxon>Marasmiaceae</taxon>
        <taxon>Marasmius</taxon>
    </lineage>
</organism>
<dbReference type="GeneID" id="66073826"/>
<dbReference type="OrthoDB" id="2590590at2759"/>
<feature type="compositionally biased region" description="Basic and acidic residues" evidence="1">
    <location>
        <begin position="26"/>
        <end position="38"/>
    </location>
</feature>
<dbReference type="AlphaFoldDB" id="A0A9P7UZG4"/>
<keyword evidence="3" id="KW-1185">Reference proteome</keyword>
<evidence type="ECO:0000256" key="1">
    <source>
        <dbReference type="SAM" id="MobiDB-lite"/>
    </source>
</evidence>
<gene>
    <name evidence="2" type="ORF">E1B28_004750</name>
</gene>
<dbReference type="RefSeq" id="XP_043013870.1">
    <property type="nucleotide sequence ID" value="XM_043149266.1"/>
</dbReference>
<evidence type="ECO:0000313" key="3">
    <source>
        <dbReference type="Proteomes" id="UP001049176"/>
    </source>
</evidence>
<dbReference type="KEGG" id="more:E1B28_004750"/>